<evidence type="ECO:0000256" key="3">
    <source>
        <dbReference type="ARBA" id="ARBA00022801"/>
    </source>
</evidence>
<dbReference type="PANTHER" id="PTHR17224">
    <property type="entry name" value="PEPTIDYL-TRNA HYDROLASE"/>
    <property type="match status" value="1"/>
</dbReference>
<feature type="site" description="Stabilizes the basic form of H active site to accept a proton" evidence="7">
    <location>
        <position position="90"/>
    </location>
</feature>
<evidence type="ECO:0000256" key="7">
    <source>
        <dbReference type="HAMAP-Rule" id="MF_00083"/>
    </source>
</evidence>
<feature type="site" description="Discriminates between blocked and unblocked aminoacyl-tRNA" evidence="7">
    <location>
        <position position="9"/>
    </location>
</feature>
<evidence type="ECO:0000313" key="11">
    <source>
        <dbReference type="Proteomes" id="UP001596143"/>
    </source>
</evidence>
<dbReference type="GO" id="GO:0004045">
    <property type="term" value="F:peptidyl-tRNA hydrolase activity"/>
    <property type="evidence" value="ECO:0007669"/>
    <property type="project" value="UniProtKB-EC"/>
</dbReference>
<dbReference type="Gene3D" id="3.40.50.1470">
    <property type="entry name" value="Peptidyl-tRNA hydrolase"/>
    <property type="match status" value="1"/>
</dbReference>
<proteinExistence type="inferred from homology"/>
<feature type="binding site" evidence="7">
    <location>
        <position position="63"/>
    </location>
    <ligand>
        <name>tRNA</name>
        <dbReference type="ChEBI" id="CHEBI:17843"/>
    </ligand>
</feature>
<feature type="binding site" evidence="7">
    <location>
        <position position="111"/>
    </location>
    <ligand>
        <name>tRNA</name>
        <dbReference type="ChEBI" id="CHEBI:17843"/>
    </ligand>
</feature>
<keyword evidence="2 7" id="KW-0820">tRNA-binding</keyword>
<dbReference type="PROSITE" id="PS01196">
    <property type="entry name" value="PEPT_TRNA_HYDROL_2"/>
    <property type="match status" value="1"/>
</dbReference>
<dbReference type="SUPFAM" id="SSF53178">
    <property type="entry name" value="Peptidyl-tRNA hydrolase-like"/>
    <property type="match status" value="1"/>
</dbReference>
<dbReference type="InterPro" id="IPR001328">
    <property type="entry name" value="Pept_tRNA_hydro"/>
</dbReference>
<protein>
    <recommendedName>
        <fullName evidence="6 7">Peptidyl-tRNA hydrolase</fullName>
        <shortName evidence="7">Pth</shortName>
        <ecNumber evidence="1 7">3.1.1.29</ecNumber>
    </recommendedName>
</protein>
<evidence type="ECO:0000256" key="8">
    <source>
        <dbReference type="RuleBase" id="RU000673"/>
    </source>
</evidence>
<keyword evidence="11" id="KW-1185">Reference proteome</keyword>
<keyword evidence="4 7" id="KW-0694">RNA-binding</keyword>
<dbReference type="Pfam" id="PF01195">
    <property type="entry name" value="Pept_tRNA_hydro"/>
    <property type="match status" value="1"/>
</dbReference>
<dbReference type="EC" id="3.1.1.29" evidence="1 7"/>
<reference evidence="11" key="1">
    <citation type="journal article" date="2019" name="Int. J. Syst. Evol. Microbiol.">
        <title>The Global Catalogue of Microorganisms (GCM) 10K type strain sequencing project: providing services to taxonomists for standard genome sequencing and annotation.</title>
        <authorList>
            <consortium name="The Broad Institute Genomics Platform"/>
            <consortium name="The Broad Institute Genome Sequencing Center for Infectious Disease"/>
            <person name="Wu L."/>
            <person name="Ma J."/>
        </authorList>
    </citation>
    <scope>NUCLEOTIDE SEQUENCE [LARGE SCALE GENOMIC DNA]</scope>
    <source>
        <strain evidence="11">CGMCC 1.15790</strain>
    </source>
</reference>
<gene>
    <name evidence="7 10" type="primary">pth</name>
    <name evidence="10" type="ORF">ACFPTR_09305</name>
</gene>
<keyword evidence="3 7" id="KW-0378">Hydrolase</keyword>
<evidence type="ECO:0000313" key="10">
    <source>
        <dbReference type="EMBL" id="MFC5629069.1"/>
    </source>
</evidence>
<comment type="subunit">
    <text evidence="7">Monomer.</text>
</comment>
<dbReference type="HAMAP" id="MF_00083">
    <property type="entry name" value="Pept_tRNA_hydro_bact"/>
    <property type="match status" value="1"/>
</dbReference>
<dbReference type="InterPro" id="IPR036416">
    <property type="entry name" value="Pept_tRNA_hydro_sf"/>
</dbReference>
<dbReference type="CDD" id="cd00462">
    <property type="entry name" value="PTH"/>
    <property type="match status" value="1"/>
</dbReference>
<comment type="function">
    <text evidence="7">Hydrolyzes ribosome-free peptidyl-tRNAs (with 1 or more amino acids incorporated), which drop off the ribosome during protein synthesis, or as a result of ribosome stalling.</text>
</comment>
<feature type="active site" description="Proton acceptor" evidence="7">
    <location>
        <position position="19"/>
    </location>
</feature>
<dbReference type="PROSITE" id="PS01195">
    <property type="entry name" value="PEPT_TRNA_HYDROL_1"/>
    <property type="match status" value="1"/>
</dbReference>
<evidence type="ECO:0000256" key="4">
    <source>
        <dbReference type="ARBA" id="ARBA00022884"/>
    </source>
</evidence>
<evidence type="ECO:0000256" key="9">
    <source>
        <dbReference type="RuleBase" id="RU004320"/>
    </source>
</evidence>
<dbReference type="Proteomes" id="UP001596143">
    <property type="component" value="Unassembled WGS sequence"/>
</dbReference>
<feature type="binding site" evidence="7">
    <location>
        <position position="65"/>
    </location>
    <ligand>
        <name>tRNA</name>
        <dbReference type="ChEBI" id="CHEBI:17843"/>
    </ligand>
</feature>
<comment type="subcellular location">
    <subcellularLocation>
        <location evidence="7">Cytoplasm</location>
    </subcellularLocation>
</comment>
<accession>A0ABW0U8I1</accession>
<dbReference type="NCBIfam" id="TIGR00447">
    <property type="entry name" value="pth"/>
    <property type="match status" value="1"/>
</dbReference>
<name>A0ABW0U8I1_9BACI</name>
<comment type="similarity">
    <text evidence="5 7 9">Belongs to the PTH family.</text>
</comment>
<dbReference type="PANTHER" id="PTHR17224:SF1">
    <property type="entry name" value="PEPTIDYL-TRNA HYDROLASE"/>
    <property type="match status" value="1"/>
</dbReference>
<evidence type="ECO:0000256" key="2">
    <source>
        <dbReference type="ARBA" id="ARBA00022555"/>
    </source>
</evidence>
<comment type="caution">
    <text evidence="10">The sequence shown here is derived from an EMBL/GenBank/DDBJ whole genome shotgun (WGS) entry which is preliminary data.</text>
</comment>
<keyword evidence="7" id="KW-0963">Cytoplasm</keyword>
<dbReference type="InterPro" id="IPR018171">
    <property type="entry name" value="Pept_tRNA_hydro_CS"/>
</dbReference>
<comment type="catalytic activity">
    <reaction evidence="7 8">
        <text>an N-acyl-L-alpha-aminoacyl-tRNA + H2O = an N-acyl-L-amino acid + a tRNA + H(+)</text>
        <dbReference type="Rhea" id="RHEA:54448"/>
        <dbReference type="Rhea" id="RHEA-COMP:10123"/>
        <dbReference type="Rhea" id="RHEA-COMP:13883"/>
        <dbReference type="ChEBI" id="CHEBI:15377"/>
        <dbReference type="ChEBI" id="CHEBI:15378"/>
        <dbReference type="ChEBI" id="CHEBI:59874"/>
        <dbReference type="ChEBI" id="CHEBI:78442"/>
        <dbReference type="ChEBI" id="CHEBI:138191"/>
        <dbReference type="EC" id="3.1.1.29"/>
    </reaction>
</comment>
<dbReference type="RefSeq" id="WP_270895772.1">
    <property type="nucleotide sequence ID" value="NZ_JBHSPF010000046.1"/>
</dbReference>
<feature type="binding site" evidence="7">
    <location>
        <position position="14"/>
    </location>
    <ligand>
        <name>tRNA</name>
        <dbReference type="ChEBI" id="CHEBI:17843"/>
    </ligand>
</feature>
<sequence>MKVIAGLGNPGKKYERTRHNIGFEVVDQLCHQLGLSWKKEKWGMVASTGVGEEKVFLLKPLTFMNLSGEAIRPFLSYYHISHEDLLVIYDDLDLEPGTLRLRLKGGHGGHNGLRSIIDHLGTKDFKRIRIGIGRPKNGNSVIQHVLGTFSRQEQTVMQDVIERSARAAEEWLSVSFDEVMNKYN</sequence>
<evidence type="ECO:0000256" key="5">
    <source>
        <dbReference type="ARBA" id="ARBA00038063"/>
    </source>
</evidence>
<evidence type="ECO:0000256" key="6">
    <source>
        <dbReference type="ARBA" id="ARBA00050038"/>
    </source>
</evidence>
<organism evidence="10 11">
    <name type="scientific">Aliibacillus thermotolerans</name>
    <dbReference type="NCBI Taxonomy" id="1834418"/>
    <lineage>
        <taxon>Bacteria</taxon>
        <taxon>Bacillati</taxon>
        <taxon>Bacillota</taxon>
        <taxon>Bacilli</taxon>
        <taxon>Bacillales</taxon>
        <taxon>Bacillaceae</taxon>
        <taxon>Aliibacillus</taxon>
    </lineage>
</organism>
<evidence type="ECO:0000256" key="1">
    <source>
        <dbReference type="ARBA" id="ARBA00013260"/>
    </source>
</evidence>
<comment type="function">
    <text evidence="7">Catalyzes the release of premature peptidyl moieties from peptidyl-tRNA molecules trapped in stalled 50S ribosomal subunits, and thus maintains levels of free tRNAs and 50S ribosomes.</text>
</comment>
<dbReference type="EMBL" id="JBHSPF010000046">
    <property type="protein sequence ID" value="MFC5629069.1"/>
    <property type="molecule type" value="Genomic_DNA"/>
</dbReference>